<sequence>MLRLRPSAIVLTHDEIDRVLQKPYLPANEAEQSTQPVSYGYAPWDHVITVRRQRSRRKGKQRASIIQDDELLSNFQSLTIHQDKDHGYNGGTEEENMDDVAGSRSGTPASIASVNPLQQHMDSIMEPPEQDVISSNPRTIRRTPSNIDGTFSLNVDDFDIQNFMNGYEDQDFLDSDEAEDIEYLADIEQEFSGGSDDYDDARNNNGDAGQAPSHLPLRQLVARHLDGATEIEPLHDSESGTVDEDLHHPMNGGQQNSSDLALPLPNSIRIQTRTSRTIDGLASHFAIYTEPTAQEIAQAPGYWNDMSGDLSYSLMHSSRLAQEDTWESFRRRQIVTGEWAIGNSAFAEDLSDDSLSGMQLPADRTALLEERKRRRQTEAARRIIR</sequence>
<dbReference type="AlphaFoldDB" id="U4LJJ7"/>
<evidence type="ECO:0000313" key="3">
    <source>
        <dbReference type="Proteomes" id="UP000018144"/>
    </source>
</evidence>
<evidence type="ECO:0000313" key="2">
    <source>
        <dbReference type="EMBL" id="CCX32259.1"/>
    </source>
</evidence>
<keyword evidence="3" id="KW-1185">Reference proteome</keyword>
<dbReference type="OrthoDB" id="5362528at2759"/>
<evidence type="ECO:0000256" key="1">
    <source>
        <dbReference type="SAM" id="MobiDB-lite"/>
    </source>
</evidence>
<gene>
    <name evidence="2" type="ORF">PCON_12879</name>
</gene>
<dbReference type="Proteomes" id="UP000018144">
    <property type="component" value="Unassembled WGS sequence"/>
</dbReference>
<proteinExistence type="predicted"/>
<feature type="region of interest" description="Disordered" evidence="1">
    <location>
        <begin position="191"/>
        <end position="214"/>
    </location>
</feature>
<accession>U4LJJ7</accession>
<feature type="region of interest" description="Disordered" evidence="1">
    <location>
        <begin position="82"/>
        <end position="106"/>
    </location>
</feature>
<protein>
    <submittedName>
        <fullName evidence="2">Uncharacterized protein</fullName>
    </submittedName>
</protein>
<reference evidence="2 3" key="1">
    <citation type="journal article" date="2013" name="PLoS Genet.">
        <title>The genome and development-dependent transcriptomes of Pyronema confluens: a window into fungal evolution.</title>
        <authorList>
            <person name="Traeger S."/>
            <person name="Altegoer F."/>
            <person name="Freitag M."/>
            <person name="Gabaldon T."/>
            <person name="Kempken F."/>
            <person name="Kumar A."/>
            <person name="Marcet-Houben M."/>
            <person name="Poggeler S."/>
            <person name="Stajich J.E."/>
            <person name="Nowrousian M."/>
        </authorList>
    </citation>
    <scope>NUCLEOTIDE SEQUENCE [LARGE SCALE GENOMIC DNA]</scope>
    <source>
        <strain evidence="3">CBS 100304</strain>
        <tissue evidence="2">Vegetative mycelium</tissue>
    </source>
</reference>
<dbReference type="EMBL" id="HF935795">
    <property type="protein sequence ID" value="CCX32259.1"/>
    <property type="molecule type" value="Genomic_DNA"/>
</dbReference>
<name>U4LJJ7_PYROM</name>
<organism evidence="2 3">
    <name type="scientific">Pyronema omphalodes (strain CBS 100304)</name>
    <name type="common">Pyronema confluens</name>
    <dbReference type="NCBI Taxonomy" id="1076935"/>
    <lineage>
        <taxon>Eukaryota</taxon>
        <taxon>Fungi</taxon>
        <taxon>Dikarya</taxon>
        <taxon>Ascomycota</taxon>
        <taxon>Pezizomycotina</taxon>
        <taxon>Pezizomycetes</taxon>
        <taxon>Pezizales</taxon>
        <taxon>Pyronemataceae</taxon>
        <taxon>Pyronema</taxon>
    </lineage>
</organism>
<feature type="region of interest" description="Disordered" evidence="1">
    <location>
        <begin position="232"/>
        <end position="261"/>
    </location>
</feature>
<feature type="compositionally biased region" description="Basic and acidic residues" evidence="1">
    <location>
        <begin position="232"/>
        <end position="248"/>
    </location>
</feature>